<organism evidence="2">
    <name type="scientific">Candidatus Kentrum sp. TUN</name>
    <dbReference type="NCBI Taxonomy" id="2126343"/>
    <lineage>
        <taxon>Bacteria</taxon>
        <taxon>Pseudomonadati</taxon>
        <taxon>Pseudomonadota</taxon>
        <taxon>Gammaproteobacteria</taxon>
        <taxon>Candidatus Kentrum</taxon>
    </lineage>
</organism>
<dbReference type="EMBL" id="CAADFY010000445">
    <property type="protein sequence ID" value="VFK64008.1"/>
    <property type="molecule type" value="Genomic_DNA"/>
</dbReference>
<dbReference type="AlphaFoldDB" id="A0A451B2U0"/>
<evidence type="ECO:0000313" key="2">
    <source>
        <dbReference type="EMBL" id="VFK72583.1"/>
    </source>
</evidence>
<name>A0A451B2U0_9GAMM</name>
<reference evidence="2" key="1">
    <citation type="submission" date="2019-02" db="EMBL/GenBank/DDBJ databases">
        <authorList>
            <person name="Gruber-Vodicka R. H."/>
            <person name="Seah K. B. B."/>
        </authorList>
    </citation>
    <scope>NUCLEOTIDE SEQUENCE</scope>
    <source>
        <strain evidence="2">BECK_BY2</strain>
        <strain evidence="1">BECK_BY3</strain>
    </source>
</reference>
<accession>A0A451B2U0</accession>
<protein>
    <submittedName>
        <fullName evidence="2">Uncharacterized protein</fullName>
    </submittedName>
</protein>
<dbReference type="EMBL" id="CAADFV010000448">
    <property type="protein sequence ID" value="VFK72583.1"/>
    <property type="molecule type" value="Genomic_DNA"/>
</dbReference>
<proteinExistence type="predicted"/>
<evidence type="ECO:0000313" key="1">
    <source>
        <dbReference type="EMBL" id="VFK64008.1"/>
    </source>
</evidence>
<gene>
    <name evidence="2" type="ORF">BECKTUN1418E_GA0071001_14482</name>
    <name evidence="1" type="ORF">BECKTUN1418F_GA0071002_14452</name>
</gene>
<sequence length="40" mass="4379">MLQEYIDAVKVASARADTYNSQMMEHNAPSGNCCHHQGLG</sequence>